<dbReference type="Ensembl" id="ENSCSAVT00000019432.1">
    <property type="protein sequence ID" value="ENSCSAVP00000019224.1"/>
    <property type="gene ID" value="ENSCSAVG00000011289.1"/>
</dbReference>
<feature type="signal peptide" evidence="2">
    <location>
        <begin position="1"/>
        <end position="22"/>
    </location>
</feature>
<sequence length="69" mass="8087">MTLLFWPCYILLQLYMSYPTTCVSVSNSLTQVYCFNQASYFFNIRLLLIIFSLLLHRVSATSLDLILIR</sequence>
<reference evidence="3" key="3">
    <citation type="submission" date="2025-09" db="UniProtKB">
        <authorList>
            <consortium name="Ensembl"/>
        </authorList>
    </citation>
    <scope>IDENTIFICATION</scope>
</reference>
<keyword evidence="2" id="KW-0732">Signal</keyword>
<evidence type="ECO:0000313" key="4">
    <source>
        <dbReference type="Proteomes" id="UP000007875"/>
    </source>
</evidence>
<dbReference type="GeneTree" id="ENSGT00390000017138"/>
<feature type="transmembrane region" description="Helical" evidence="1">
    <location>
        <begin position="46"/>
        <end position="68"/>
    </location>
</feature>
<feature type="chain" id="PRO_5003578642" description="G-protein coupled receptors family 1 profile domain-containing protein" evidence="2">
    <location>
        <begin position="23"/>
        <end position="69"/>
    </location>
</feature>
<dbReference type="AlphaFoldDB" id="H2ZNQ8"/>
<name>H2ZNQ8_CIOSA</name>
<protein>
    <recommendedName>
        <fullName evidence="5">G-protein coupled receptors family 1 profile domain-containing protein</fullName>
    </recommendedName>
</protein>
<accession>H2ZNQ8</accession>
<reference evidence="4" key="1">
    <citation type="submission" date="2003-08" db="EMBL/GenBank/DDBJ databases">
        <authorList>
            <person name="Birren B."/>
            <person name="Nusbaum C."/>
            <person name="Abebe A."/>
            <person name="Abouelleil A."/>
            <person name="Adekoya E."/>
            <person name="Ait-zahra M."/>
            <person name="Allen N."/>
            <person name="Allen T."/>
            <person name="An P."/>
            <person name="Anderson M."/>
            <person name="Anderson S."/>
            <person name="Arachchi H."/>
            <person name="Armbruster J."/>
            <person name="Bachantsang P."/>
            <person name="Baldwin J."/>
            <person name="Barry A."/>
            <person name="Bayul T."/>
            <person name="Blitshsteyn B."/>
            <person name="Bloom T."/>
            <person name="Blye J."/>
            <person name="Boguslavskiy L."/>
            <person name="Borowsky M."/>
            <person name="Boukhgalter B."/>
            <person name="Brunache A."/>
            <person name="Butler J."/>
            <person name="Calixte N."/>
            <person name="Calvo S."/>
            <person name="Camarata J."/>
            <person name="Campo K."/>
            <person name="Chang J."/>
            <person name="Cheshatsang Y."/>
            <person name="Citroen M."/>
            <person name="Collymore A."/>
            <person name="Considine T."/>
            <person name="Cook A."/>
            <person name="Cooke P."/>
            <person name="Corum B."/>
            <person name="Cuomo C."/>
            <person name="David R."/>
            <person name="Dawoe T."/>
            <person name="Degray S."/>
            <person name="Dodge S."/>
            <person name="Dooley K."/>
            <person name="Dorje P."/>
            <person name="Dorjee K."/>
            <person name="Dorris L."/>
            <person name="Duffey N."/>
            <person name="Dupes A."/>
            <person name="Elkins T."/>
            <person name="Engels R."/>
            <person name="Erickson J."/>
            <person name="Farina A."/>
            <person name="Faro S."/>
            <person name="Ferreira P."/>
            <person name="Fischer H."/>
            <person name="Fitzgerald M."/>
            <person name="Foley K."/>
            <person name="Gage D."/>
            <person name="Galagan J."/>
            <person name="Gearin G."/>
            <person name="Gnerre S."/>
            <person name="Gnirke A."/>
            <person name="Goyette A."/>
            <person name="Graham J."/>
            <person name="Grandbois E."/>
            <person name="Gyaltsen K."/>
            <person name="Hafez N."/>
            <person name="Hagopian D."/>
            <person name="Hagos B."/>
            <person name="Hall J."/>
            <person name="Hatcher B."/>
            <person name="Heller A."/>
            <person name="Higgins H."/>
            <person name="Honan T."/>
            <person name="Horn A."/>
            <person name="Houde N."/>
            <person name="Hughes L."/>
            <person name="Hulme W."/>
            <person name="Husby E."/>
            <person name="Iliev I."/>
            <person name="Jaffe D."/>
            <person name="Jones C."/>
            <person name="Kamal M."/>
            <person name="Kamat A."/>
            <person name="Kamvysselis M."/>
            <person name="Karlsson E."/>
            <person name="Kells C."/>
            <person name="Kieu A."/>
            <person name="Kisner P."/>
            <person name="Kodira C."/>
            <person name="Kulbokas E."/>
            <person name="Labutti K."/>
            <person name="Lama D."/>
            <person name="Landers T."/>
            <person name="Leger J."/>
            <person name="Levine S."/>
            <person name="Lewis D."/>
            <person name="Lewis T."/>
            <person name="Lindblad-toh K."/>
            <person name="Liu X."/>
            <person name="Lokyitsang T."/>
            <person name="Lokyitsang Y."/>
            <person name="Lucien O."/>
            <person name="Lui A."/>
            <person name="Ma L.J."/>
            <person name="Mabbitt R."/>
            <person name="Macdonald J."/>
            <person name="Maclean C."/>
            <person name="Major J."/>
            <person name="Manning J."/>
            <person name="Marabella R."/>
            <person name="Maru K."/>
            <person name="Matthews C."/>
            <person name="Mauceli E."/>
            <person name="Mccarthy M."/>
            <person name="Mcdonough S."/>
            <person name="Mcghee T."/>
            <person name="Meldrim J."/>
            <person name="Meneus L."/>
            <person name="Mesirov J."/>
            <person name="Mihalev A."/>
            <person name="Mihova T."/>
            <person name="Mikkelsen T."/>
            <person name="Mlenga V."/>
            <person name="Moru K."/>
            <person name="Mozes J."/>
            <person name="Mulrain L."/>
            <person name="Munson G."/>
            <person name="Naylor J."/>
            <person name="Newes C."/>
            <person name="Nguyen C."/>
            <person name="Nguyen N."/>
            <person name="Nguyen T."/>
            <person name="Nicol R."/>
            <person name="Nielsen C."/>
            <person name="Nizzari M."/>
            <person name="Norbu C."/>
            <person name="Norbu N."/>
            <person name="O'donnell P."/>
            <person name="Okoawo O."/>
            <person name="O'leary S."/>
            <person name="Omotosho B."/>
            <person name="O'neill K."/>
            <person name="Osman S."/>
            <person name="Parker S."/>
            <person name="Perrin D."/>
            <person name="Phunkhang P."/>
            <person name="Piqani B."/>
            <person name="Purcell S."/>
            <person name="Rachupka T."/>
            <person name="Ramasamy U."/>
            <person name="Rameau R."/>
            <person name="Ray V."/>
            <person name="Raymond C."/>
            <person name="Retta R."/>
            <person name="Richardson S."/>
            <person name="Rise C."/>
            <person name="Rodriguez J."/>
            <person name="Rogers J."/>
            <person name="Rogov P."/>
            <person name="Rutman M."/>
            <person name="Schupbach R."/>
            <person name="Seaman C."/>
            <person name="Settipalli S."/>
            <person name="Sharpe T."/>
            <person name="Sheridan J."/>
            <person name="Sherpa N."/>
            <person name="Shi J."/>
            <person name="Smirnov S."/>
            <person name="Smith C."/>
            <person name="Sougnez C."/>
            <person name="Spencer B."/>
            <person name="Stalker J."/>
            <person name="Stange-thomann N."/>
            <person name="Stavropoulos S."/>
            <person name="Stetson K."/>
            <person name="Stone C."/>
            <person name="Stone S."/>
            <person name="Stubbs M."/>
            <person name="Talamas J."/>
            <person name="Tchuinga P."/>
            <person name="Tenzing P."/>
            <person name="Tesfaye S."/>
            <person name="Theodore J."/>
            <person name="Thoulutsang Y."/>
            <person name="Topham K."/>
            <person name="Towey S."/>
            <person name="Tsamla T."/>
            <person name="Tsomo N."/>
            <person name="Vallee D."/>
            <person name="Vassiliev H."/>
            <person name="Venkataraman V."/>
            <person name="Vinson J."/>
            <person name="Vo A."/>
            <person name="Wade C."/>
            <person name="Wang S."/>
            <person name="Wangchuk T."/>
            <person name="Wangdi T."/>
            <person name="Whittaker C."/>
            <person name="Wilkinson J."/>
            <person name="Wu Y."/>
            <person name="Wyman D."/>
            <person name="Yadav S."/>
            <person name="Yang S."/>
            <person name="Yang X."/>
            <person name="Yeager S."/>
            <person name="Yee E."/>
            <person name="Young G."/>
            <person name="Zainoun J."/>
            <person name="Zembeck L."/>
            <person name="Zimmer A."/>
            <person name="Zody M."/>
            <person name="Lander E."/>
        </authorList>
    </citation>
    <scope>NUCLEOTIDE SEQUENCE [LARGE SCALE GENOMIC DNA]</scope>
</reference>
<evidence type="ECO:0008006" key="5">
    <source>
        <dbReference type="Google" id="ProtNLM"/>
    </source>
</evidence>
<keyword evidence="1" id="KW-0812">Transmembrane</keyword>
<evidence type="ECO:0000256" key="2">
    <source>
        <dbReference type="SAM" id="SignalP"/>
    </source>
</evidence>
<organism evidence="3 4">
    <name type="scientific">Ciona savignyi</name>
    <name type="common">Pacific transparent sea squirt</name>
    <dbReference type="NCBI Taxonomy" id="51511"/>
    <lineage>
        <taxon>Eukaryota</taxon>
        <taxon>Metazoa</taxon>
        <taxon>Chordata</taxon>
        <taxon>Tunicata</taxon>
        <taxon>Ascidiacea</taxon>
        <taxon>Phlebobranchia</taxon>
        <taxon>Cionidae</taxon>
        <taxon>Ciona</taxon>
    </lineage>
</organism>
<dbReference type="Proteomes" id="UP000007875">
    <property type="component" value="Unassembled WGS sequence"/>
</dbReference>
<reference evidence="3" key="2">
    <citation type="submission" date="2025-08" db="UniProtKB">
        <authorList>
            <consortium name="Ensembl"/>
        </authorList>
    </citation>
    <scope>IDENTIFICATION</scope>
</reference>
<keyword evidence="1" id="KW-0472">Membrane</keyword>
<keyword evidence="4" id="KW-1185">Reference proteome</keyword>
<dbReference type="HOGENOM" id="CLU_2775194_0_0_1"/>
<evidence type="ECO:0000313" key="3">
    <source>
        <dbReference type="Ensembl" id="ENSCSAVP00000019224.1"/>
    </source>
</evidence>
<evidence type="ECO:0000256" key="1">
    <source>
        <dbReference type="SAM" id="Phobius"/>
    </source>
</evidence>
<keyword evidence="1" id="KW-1133">Transmembrane helix</keyword>
<proteinExistence type="predicted"/>